<name>A0A518G888_9BACT</name>
<accession>A0A518G888</accession>
<dbReference type="AlphaFoldDB" id="A0A518G888"/>
<feature type="region of interest" description="Disordered" evidence="1">
    <location>
        <begin position="1"/>
        <end position="34"/>
    </location>
</feature>
<keyword evidence="3" id="KW-1185">Reference proteome</keyword>
<reference evidence="2 3" key="1">
    <citation type="submission" date="2019-02" db="EMBL/GenBank/DDBJ databases">
        <title>Deep-cultivation of Planctomycetes and their phenomic and genomic characterization uncovers novel biology.</title>
        <authorList>
            <person name="Wiegand S."/>
            <person name="Jogler M."/>
            <person name="Boedeker C."/>
            <person name="Pinto D."/>
            <person name="Vollmers J."/>
            <person name="Rivas-Marin E."/>
            <person name="Kohn T."/>
            <person name="Peeters S.H."/>
            <person name="Heuer A."/>
            <person name="Rast P."/>
            <person name="Oberbeckmann S."/>
            <person name="Bunk B."/>
            <person name="Jeske O."/>
            <person name="Meyerdierks A."/>
            <person name="Storesund J.E."/>
            <person name="Kallscheuer N."/>
            <person name="Luecker S."/>
            <person name="Lage O.M."/>
            <person name="Pohl T."/>
            <person name="Merkel B.J."/>
            <person name="Hornburger P."/>
            <person name="Mueller R.-W."/>
            <person name="Bruemmer F."/>
            <person name="Labrenz M."/>
            <person name="Spormann A.M."/>
            <person name="Op den Camp H."/>
            <person name="Overmann J."/>
            <person name="Amann R."/>
            <person name="Jetten M.S.M."/>
            <person name="Mascher T."/>
            <person name="Medema M.H."/>
            <person name="Devos D.P."/>
            <person name="Kaster A.-K."/>
            <person name="Ovreas L."/>
            <person name="Rohde M."/>
            <person name="Galperin M.Y."/>
            <person name="Jogler C."/>
        </authorList>
    </citation>
    <scope>NUCLEOTIDE SEQUENCE [LARGE SCALE GENOMIC DNA]</scope>
    <source>
        <strain evidence="2 3">Q31a</strain>
    </source>
</reference>
<dbReference type="KEGG" id="ahel:Q31a_31180"/>
<organism evidence="2 3">
    <name type="scientific">Aureliella helgolandensis</name>
    <dbReference type="NCBI Taxonomy" id="2527968"/>
    <lineage>
        <taxon>Bacteria</taxon>
        <taxon>Pseudomonadati</taxon>
        <taxon>Planctomycetota</taxon>
        <taxon>Planctomycetia</taxon>
        <taxon>Pirellulales</taxon>
        <taxon>Pirellulaceae</taxon>
        <taxon>Aureliella</taxon>
    </lineage>
</organism>
<dbReference type="RefSeq" id="WP_145078958.1">
    <property type="nucleotide sequence ID" value="NZ_CP036298.1"/>
</dbReference>
<evidence type="ECO:0000313" key="2">
    <source>
        <dbReference type="EMBL" id="QDV24796.1"/>
    </source>
</evidence>
<evidence type="ECO:0000313" key="3">
    <source>
        <dbReference type="Proteomes" id="UP000318017"/>
    </source>
</evidence>
<evidence type="ECO:0000256" key="1">
    <source>
        <dbReference type="SAM" id="MobiDB-lite"/>
    </source>
</evidence>
<protein>
    <submittedName>
        <fullName evidence="2">Uncharacterized protein</fullName>
    </submittedName>
</protein>
<dbReference type="Proteomes" id="UP000318017">
    <property type="component" value="Chromosome"/>
</dbReference>
<sequence length="72" mass="8080">MKHLSSCQGKLFSEEEMTRRNKPKPGETNSRIDQYPAIAHRVQSTLDQIRAEGADRYVISGRGGEPLLAPQQ</sequence>
<proteinExistence type="predicted"/>
<gene>
    <name evidence="2" type="ORF">Q31a_31180</name>
</gene>
<dbReference type="EMBL" id="CP036298">
    <property type="protein sequence ID" value="QDV24796.1"/>
    <property type="molecule type" value="Genomic_DNA"/>
</dbReference>